<dbReference type="InterPro" id="IPR011990">
    <property type="entry name" value="TPR-like_helical_dom_sf"/>
</dbReference>
<dbReference type="Proteomes" id="UP001265550">
    <property type="component" value="Unassembled WGS sequence"/>
</dbReference>
<evidence type="ECO:0000259" key="5">
    <source>
        <dbReference type="Pfam" id="PF18073"/>
    </source>
</evidence>
<proteinExistence type="inferred from homology"/>
<keyword evidence="4" id="KW-1133">Transmembrane helix</keyword>
<comment type="caution">
    <text evidence="6">The sequence shown here is derived from an EMBL/GenBank/DDBJ whole genome shotgun (WGS) entry which is preliminary data.</text>
</comment>
<dbReference type="InterPro" id="IPR030865">
    <property type="entry name" value="LapB"/>
</dbReference>
<feature type="binding site" evidence="4">
    <location>
        <position position="350"/>
    </location>
    <ligand>
        <name>Fe cation</name>
        <dbReference type="ChEBI" id="CHEBI:24875"/>
    </ligand>
</feature>
<feature type="domain" description="LapB rubredoxin metal binding" evidence="5">
    <location>
        <begin position="348"/>
        <end position="372"/>
    </location>
</feature>
<evidence type="ECO:0000256" key="2">
    <source>
        <dbReference type="ARBA" id="ARBA00022737"/>
    </source>
</evidence>
<feature type="binding site" evidence="4">
    <location>
        <position position="367"/>
    </location>
    <ligand>
        <name>Fe cation</name>
        <dbReference type="ChEBI" id="CHEBI:24875"/>
    </ligand>
</feature>
<gene>
    <name evidence="4" type="primary">lapB</name>
    <name evidence="6" type="ORF">J2X09_003551</name>
</gene>
<dbReference type="PANTHER" id="PTHR45586:SF1">
    <property type="entry name" value="LIPOPOLYSACCHARIDE ASSEMBLY PROTEIN B"/>
    <property type="match status" value="1"/>
</dbReference>
<feature type="binding site" evidence="4">
    <location>
        <position position="364"/>
    </location>
    <ligand>
        <name>Fe cation</name>
        <dbReference type="ChEBI" id="CHEBI:24875"/>
    </ligand>
</feature>
<keyword evidence="1 4" id="KW-0479">Metal-binding</keyword>
<keyword evidence="4" id="KW-1003">Cell membrane</keyword>
<evidence type="ECO:0000256" key="4">
    <source>
        <dbReference type="HAMAP-Rule" id="MF_00994"/>
    </source>
</evidence>
<dbReference type="NCBIfam" id="NF008755">
    <property type="entry name" value="PRK11788.1-3"/>
    <property type="match status" value="1"/>
</dbReference>
<comment type="subcellular location">
    <subcellularLocation>
        <location evidence="4">Cell inner membrane</location>
        <topology evidence="4">Single-pass membrane protein</topology>
        <orientation evidence="4">Cytoplasmic side</orientation>
    </subcellularLocation>
</comment>
<evidence type="ECO:0000313" key="6">
    <source>
        <dbReference type="EMBL" id="MDR7095799.1"/>
    </source>
</evidence>
<dbReference type="InterPro" id="IPR051012">
    <property type="entry name" value="CellSynth/LPSAsmb/PSIAsmb"/>
</dbReference>
<keyword evidence="4" id="KW-0997">Cell inner membrane</keyword>
<dbReference type="Pfam" id="PF18073">
    <property type="entry name" value="Zn_ribbon_LapB"/>
    <property type="match status" value="1"/>
</dbReference>
<dbReference type="SMART" id="SM00028">
    <property type="entry name" value="TPR"/>
    <property type="match status" value="3"/>
</dbReference>
<reference evidence="6 7" key="1">
    <citation type="submission" date="2023-07" db="EMBL/GenBank/DDBJ databases">
        <title>Sorghum-associated microbial communities from plants grown in Nebraska, USA.</title>
        <authorList>
            <person name="Schachtman D."/>
        </authorList>
    </citation>
    <scope>NUCLEOTIDE SEQUENCE [LARGE SCALE GENOMIC DNA]</scope>
    <source>
        <strain evidence="6 7">BE240</strain>
    </source>
</reference>
<name>A0ABU1VEA3_9BURK</name>
<dbReference type="Pfam" id="PF13176">
    <property type="entry name" value="TPR_7"/>
    <property type="match status" value="1"/>
</dbReference>
<feature type="topological domain" description="Cytoplasmic" evidence="4">
    <location>
        <begin position="24"/>
        <end position="381"/>
    </location>
</feature>
<evidence type="ECO:0000256" key="1">
    <source>
        <dbReference type="ARBA" id="ARBA00022723"/>
    </source>
</evidence>
<keyword evidence="4" id="KW-0408">Iron</keyword>
<evidence type="ECO:0000256" key="3">
    <source>
        <dbReference type="ARBA" id="ARBA00022803"/>
    </source>
</evidence>
<dbReference type="HAMAP" id="MF_00994">
    <property type="entry name" value="LPS_assembly_LapB"/>
    <property type="match status" value="1"/>
</dbReference>
<protein>
    <recommendedName>
        <fullName evidence="4">Lipopolysaccharide assembly protein B</fullName>
    </recommendedName>
</protein>
<dbReference type="PANTHER" id="PTHR45586">
    <property type="entry name" value="TPR REPEAT-CONTAINING PROTEIN PA4667"/>
    <property type="match status" value="1"/>
</dbReference>
<keyword evidence="4" id="KW-0472">Membrane</keyword>
<feature type="binding site" evidence="4">
    <location>
        <position position="353"/>
    </location>
    <ligand>
        <name>Fe cation</name>
        <dbReference type="ChEBI" id="CHEBI:24875"/>
    </ligand>
</feature>
<evidence type="ECO:0000313" key="7">
    <source>
        <dbReference type="Proteomes" id="UP001265550"/>
    </source>
</evidence>
<dbReference type="RefSeq" id="WP_204732032.1">
    <property type="nucleotide sequence ID" value="NZ_JAVDWE010000010.1"/>
</dbReference>
<keyword evidence="7" id="KW-1185">Reference proteome</keyword>
<organism evidence="6 7">
    <name type="scientific">Hydrogenophaga laconesensis</name>
    <dbReference type="NCBI Taxonomy" id="1805971"/>
    <lineage>
        <taxon>Bacteria</taxon>
        <taxon>Pseudomonadati</taxon>
        <taxon>Pseudomonadota</taxon>
        <taxon>Betaproteobacteria</taxon>
        <taxon>Burkholderiales</taxon>
        <taxon>Comamonadaceae</taxon>
        <taxon>Hydrogenophaga</taxon>
    </lineage>
</organism>
<keyword evidence="2 4" id="KW-0677">Repeat</keyword>
<sequence length="381" mass="42751">MDFDFTWLFWGLPLAFALGWGASRFDLRQWRMEGRQAPKAYFRGLNHLLNEQQDQAIDAFIEAVQGDPDTAELHFALGNLFRRRGDYDRAVRVHEHLLSRADISRKDRDRAQHALALDFLKAGLLDRAESALHKLQGSAFEGEALLALLGLYERSRDWPQAKLIAQRLEDAEQGSFATRLAHYLCEEAELAQRSGDSAKALRLLEEAVQRAPQLARGWMSLSILRSQASDASGAFDALVRLNQNAPQNLPLAARALVELARQTGREAEALKLLQASDERSPSIDVTEALASLSSGTEAVRDRYLSHLEREPSLVITTQWMAGEALSGPVAHARVQQALEHASAPLRRYRCAACGFEARQHFWQCPGCQTWDSYPARRVEEL</sequence>
<keyword evidence="3 4" id="KW-0802">TPR repeat</keyword>
<accession>A0ABU1VEA3</accession>
<dbReference type="InterPro" id="IPR019734">
    <property type="entry name" value="TPR_rpt"/>
</dbReference>
<comment type="similarity">
    <text evidence="4">Belongs to the LapB family.</text>
</comment>
<comment type="function">
    <text evidence="4">Modulates cellular lipopolysaccharide (LPS) levels by regulating LpxC, which is involved in lipid A biosynthesis. May act by modulating the proteolytic activity of FtsH towards LpxC. May also coordinate assembly of proteins involved in LPS synthesis at the plasma membrane.</text>
</comment>
<dbReference type="EMBL" id="JAVDWE010000010">
    <property type="protein sequence ID" value="MDR7095799.1"/>
    <property type="molecule type" value="Genomic_DNA"/>
</dbReference>
<keyword evidence="4" id="KW-0812">Transmembrane</keyword>
<dbReference type="Gene3D" id="1.25.40.10">
    <property type="entry name" value="Tetratricopeptide repeat domain"/>
    <property type="match status" value="2"/>
</dbReference>
<dbReference type="InterPro" id="IPR041166">
    <property type="entry name" value="Rubredoxin_2"/>
</dbReference>
<dbReference type="SUPFAM" id="SSF48452">
    <property type="entry name" value="TPR-like"/>
    <property type="match status" value="2"/>
</dbReference>